<feature type="transmembrane region" description="Helical" evidence="1">
    <location>
        <begin position="237"/>
        <end position="261"/>
    </location>
</feature>
<feature type="transmembrane region" description="Helical" evidence="1">
    <location>
        <begin position="36"/>
        <end position="59"/>
    </location>
</feature>
<keyword evidence="3" id="KW-1185">Reference proteome</keyword>
<keyword evidence="1" id="KW-0472">Membrane</keyword>
<proteinExistence type="predicted"/>
<sequence length="441" mass="46816">MTTALAARPAPTTVRKAGLVRRVSGLRHTSPGRLQLLIALLVGFGLLSGLLAGVAGASARAGTSDLGNRAQPLLVEAETIYSALADADTTAAQAFLAGGLEPTALTRRYDADLERATTALTSAARRTPEDGRAAEAVRNLSAGVAQYSALVATARANNRQGLPIGASYLSEASRLNRDTLQPQARELFEGAQDEVEDGYSSAGALGWVALLLLSLVVLLITLIVTQRYLSRRTQRTFNVPLLAATGLTLVFTVGAIGILAVQQARLDRAANQGSGPMASIAQSRLLTLQARGDEALTLAARAGSGPYELDFSSVEARLNQRGGPMVNEYDQLDYQLGRTMDRASKQFQQYATIHDDVRALDDSGQYDKAVALAIGPETTKVFEDLRGDLDSALENRKEFFTAEIDRAGSGLGLLTVLGPLLAVAICVFAFAGLRARLEEYR</sequence>
<name>A0ABS1VWX4_9ACTN</name>
<keyword evidence="1" id="KW-1133">Transmembrane helix</keyword>
<dbReference type="Proteomes" id="UP000598996">
    <property type="component" value="Unassembled WGS sequence"/>
</dbReference>
<feature type="transmembrane region" description="Helical" evidence="1">
    <location>
        <begin position="411"/>
        <end position="433"/>
    </location>
</feature>
<evidence type="ECO:0000256" key="1">
    <source>
        <dbReference type="SAM" id="Phobius"/>
    </source>
</evidence>
<evidence type="ECO:0000313" key="2">
    <source>
        <dbReference type="EMBL" id="MBL7258992.1"/>
    </source>
</evidence>
<evidence type="ECO:0000313" key="3">
    <source>
        <dbReference type="Proteomes" id="UP000598996"/>
    </source>
</evidence>
<organism evidence="2 3">
    <name type="scientific">Paractinoplanes lichenicola</name>
    <dbReference type="NCBI Taxonomy" id="2802976"/>
    <lineage>
        <taxon>Bacteria</taxon>
        <taxon>Bacillati</taxon>
        <taxon>Actinomycetota</taxon>
        <taxon>Actinomycetes</taxon>
        <taxon>Micromonosporales</taxon>
        <taxon>Micromonosporaceae</taxon>
        <taxon>Paractinoplanes</taxon>
    </lineage>
</organism>
<keyword evidence="1" id="KW-0812">Transmembrane</keyword>
<protein>
    <recommendedName>
        <fullName evidence="4">Secreted protein</fullName>
    </recommendedName>
</protein>
<evidence type="ECO:0008006" key="4">
    <source>
        <dbReference type="Google" id="ProtNLM"/>
    </source>
</evidence>
<dbReference type="RefSeq" id="WP_202995659.1">
    <property type="nucleotide sequence ID" value="NZ_JAENHO010000010.1"/>
</dbReference>
<feature type="transmembrane region" description="Helical" evidence="1">
    <location>
        <begin position="204"/>
        <end position="225"/>
    </location>
</feature>
<comment type="caution">
    <text evidence="2">The sequence shown here is derived from an EMBL/GenBank/DDBJ whole genome shotgun (WGS) entry which is preliminary data.</text>
</comment>
<accession>A0ABS1VWX4</accession>
<gene>
    <name evidence="2" type="ORF">JKJ07_32235</name>
</gene>
<reference evidence="2 3" key="1">
    <citation type="submission" date="2021-01" db="EMBL/GenBank/DDBJ databases">
        <title>Actinoplanes sp. nov. LDG1-01 isolated from lichen.</title>
        <authorList>
            <person name="Saeng-In P."/>
            <person name="Phongsopitanun W."/>
            <person name="Kanchanasin P."/>
            <person name="Yuki M."/>
            <person name="Kudo T."/>
            <person name="Ohkuma M."/>
            <person name="Tanasupawat S."/>
        </authorList>
    </citation>
    <scope>NUCLEOTIDE SEQUENCE [LARGE SCALE GENOMIC DNA]</scope>
    <source>
        <strain evidence="2 3">LDG1-01</strain>
    </source>
</reference>
<dbReference type="EMBL" id="JAENHO010000010">
    <property type="protein sequence ID" value="MBL7258992.1"/>
    <property type="molecule type" value="Genomic_DNA"/>
</dbReference>